<feature type="transmembrane region" description="Helical" evidence="1">
    <location>
        <begin position="217"/>
        <end position="239"/>
    </location>
</feature>
<gene>
    <name evidence="2" type="ORF">R3P38DRAFT_1065009</name>
</gene>
<accession>A0AAW0BG61</accession>
<comment type="caution">
    <text evidence="2">The sequence shown here is derived from an EMBL/GenBank/DDBJ whole genome shotgun (WGS) entry which is preliminary data.</text>
</comment>
<evidence type="ECO:0000313" key="2">
    <source>
        <dbReference type="EMBL" id="KAK7025246.1"/>
    </source>
</evidence>
<feature type="transmembrane region" description="Helical" evidence="1">
    <location>
        <begin position="12"/>
        <end position="34"/>
    </location>
</feature>
<keyword evidence="3" id="KW-1185">Reference proteome</keyword>
<sequence length="286" mass="31777">MSDMQLDVELSLRQLTIFNSLFILGLILLVGVILPPIFSPNVRRSPLWFTFMGSWLLYCVSCLLLIGNQLGPDPPFGLCLFQAALIHSMPSLATICGVCFIVDVYCIMRISLLHSYWIPMRRTLPLLAFPVVSFIFLFFLSVGIGLQDHSTVGRVQNMFCRINTGLPTLLSAILSAFALLVAIAVDVAAVVLLYRVTPPSTSEKSPDTKPPIARGMLIRIFIFSLLTLFGLGLNASVFFHYSDTDVRGNMLIALLPILMAVLFGAQRDILTGWWFWRRIAHPEGAV</sequence>
<dbReference type="Proteomes" id="UP001362999">
    <property type="component" value="Unassembled WGS sequence"/>
</dbReference>
<feature type="transmembrane region" description="Helical" evidence="1">
    <location>
        <begin position="124"/>
        <end position="146"/>
    </location>
</feature>
<feature type="transmembrane region" description="Helical" evidence="1">
    <location>
        <begin position="46"/>
        <end position="66"/>
    </location>
</feature>
<feature type="transmembrane region" description="Helical" evidence="1">
    <location>
        <begin position="251"/>
        <end position="270"/>
    </location>
</feature>
<proteinExistence type="predicted"/>
<reference evidence="2 3" key="1">
    <citation type="journal article" date="2024" name="J Genomics">
        <title>Draft genome sequencing and assembly of Favolaschia claudopus CIRM-BRFM 2984 isolated from oak limbs.</title>
        <authorList>
            <person name="Navarro D."/>
            <person name="Drula E."/>
            <person name="Chaduli D."/>
            <person name="Cazenave R."/>
            <person name="Ahrendt S."/>
            <person name="Wang J."/>
            <person name="Lipzen A."/>
            <person name="Daum C."/>
            <person name="Barry K."/>
            <person name="Grigoriev I.V."/>
            <person name="Favel A."/>
            <person name="Rosso M.N."/>
            <person name="Martin F."/>
        </authorList>
    </citation>
    <scope>NUCLEOTIDE SEQUENCE [LARGE SCALE GENOMIC DNA]</scope>
    <source>
        <strain evidence="2 3">CIRM-BRFM 2984</strain>
    </source>
</reference>
<name>A0AAW0BG61_9AGAR</name>
<dbReference type="AlphaFoldDB" id="A0AAW0BG61"/>
<organism evidence="2 3">
    <name type="scientific">Favolaschia claudopus</name>
    <dbReference type="NCBI Taxonomy" id="2862362"/>
    <lineage>
        <taxon>Eukaryota</taxon>
        <taxon>Fungi</taxon>
        <taxon>Dikarya</taxon>
        <taxon>Basidiomycota</taxon>
        <taxon>Agaricomycotina</taxon>
        <taxon>Agaricomycetes</taxon>
        <taxon>Agaricomycetidae</taxon>
        <taxon>Agaricales</taxon>
        <taxon>Marasmiineae</taxon>
        <taxon>Mycenaceae</taxon>
        <taxon>Favolaschia</taxon>
    </lineage>
</organism>
<feature type="transmembrane region" description="Helical" evidence="1">
    <location>
        <begin position="166"/>
        <end position="196"/>
    </location>
</feature>
<protein>
    <recommendedName>
        <fullName evidence="4">Taste receptor type 2</fullName>
    </recommendedName>
</protein>
<keyword evidence="1" id="KW-0812">Transmembrane</keyword>
<evidence type="ECO:0000256" key="1">
    <source>
        <dbReference type="SAM" id="Phobius"/>
    </source>
</evidence>
<dbReference type="EMBL" id="JAWWNJ010000034">
    <property type="protein sequence ID" value="KAK7025246.1"/>
    <property type="molecule type" value="Genomic_DNA"/>
</dbReference>
<keyword evidence="1" id="KW-1133">Transmembrane helix</keyword>
<evidence type="ECO:0008006" key="4">
    <source>
        <dbReference type="Google" id="ProtNLM"/>
    </source>
</evidence>
<keyword evidence="1" id="KW-0472">Membrane</keyword>
<evidence type="ECO:0000313" key="3">
    <source>
        <dbReference type="Proteomes" id="UP001362999"/>
    </source>
</evidence>
<feature type="transmembrane region" description="Helical" evidence="1">
    <location>
        <begin position="86"/>
        <end position="112"/>
    </location>
</feature>